<comment type="caution">
    <text evidence="6">The sequence shown here is derived from an EMBL/GenBank/DDBJ whole genome shotgun (WGS) entry which is preliminary data.</text>
</comment>
<dbReference type="PANTHER" id="PTHR45934">
    <property type="entry name" value="FAD/NAD(P)-BINDING OXIDOREDUCTASE FAMILY PROTEIN"/>
    <property type="match status" value="1"/>
</dbReference>
<evidence type="ECO:0000256" key="2">
    <source>
        <dbReference type="ARBA" id="ARBA00023033"/>
    </source>
</evidence>
<evidence type="ECO:0000259" key="5">
    <source>
        <dbReference type="Pfam" id="PF01494"/>
    </source>
</evidence>
<evidence type="ECO:0000256" key="1">
    <source>
        <dbReference type="ARBA" id="ARBA00023002"/>
    </source>
</evidence>
<dbReference type="PANTHER" id="PTHR45934:SF1">
    <property type="entry name" value="OS04G0423100 PROTEIN"/>
    <property type="match status" value="1"/>
</dbReference>
<dbReference type="Proteomes" id="UP001179952">
    <property type="component" value="Unassembled WGS sequence"/>
</dbReference>
<keyword evidence="7" id="KW-1185">Reference proteome</keyword>
<dbReference type="InterPro" id="IPR002938">
    <property type="entry name" value="FAD-bd"/>
</dbReference>
<name>A0AAV9AIC6_ACOGR</name>
<dbReference type="AlphaFoldDB" id="A0AAV9AIC6"/>
<dbReference type="GO" id="GO:0004497">
    <property type="term" value="F:monooxygenase activity"/>
    <property type="evidence" value="ECO:0007669"/>
    <property type="project" value="UniProtKB-KW"/>
</dbReference>
<dbReference type="GO" id="GO:0071949">
    <property type="term" value="F:FAD binding"/>
    <property type="evidence" value="ECO:0007669"/>
    <property type="project" value="InterPro"/>
</dbReference>
<evidence type="ECO:0000256" key="4">
    <source>
        <dbReference type="SAM" id="Phobius"/>
    </source>
</evidence>
<protein>
    <recommendedName>
        <fullName evidence="5">FAD-binding domain-containing protein</fullName>
    </recommendedName>
</protein>
<evidence type="ECO:0000256" key="3">
    <source>
        <dbReference type="ARBA" id="ARBA00024018"/>
    </source>
</evidence>
<reference evidence="6" key="2">
    <citation type="submission" date="2023-06" db="EMBL/GenBank/DDBJ databases">
        <authorList>
            <person name="Ma L."/>
            <person name="Liu K.-W."/>
            <person name="Li Z."/>
            <person name="Hsiao Y.-Y."/>
            <person name="Qi Y."/>
            <person name="Fu T."/>
            <person name="Tang G."/>
            <person name="Zhang D."/>
            <person name="Sun W.-H."/>
            <person name="Liu D.-K."/>
            <person name="Li Y."/>
            <person name="Chen G.-Z."/>
            <person name="Liu X.-D."/>
            <person name="Liao X.-Y."/>
            <person name="Jiang Y.-T."/>
            <person name="Yu X."/>
            <person name="Hao Y."/>
            <person name="Huang J."/>
            <person name="Zhao X.-W."/>
            <person name="Ke S."/>
            <person name="Chen Y.-Y."/>
            <person name="Wu W.-L."/>
            <person name="Hsu J.-L."/>
            <person name="Lin Y.-F."/>
            <person name="Huang M.-D."/>
            <person name="Li C.-Y."/>
            <person name="Huang L."/>
            <person name="Wang Z.-W."/>
            <person name="Zhao X."/>
            <person name="Zhong W.-Y."/>
            <person name="Peng D.-H."/>
            <person name="Ahmad S."/>
            <person name="Lan S."/>
            <person name="Zhang J.-S."/>
            <person name="Tsai W.-C."/>
            <person name="Van De Peer Y."/>
            <person name="Liu Z.-J."/>
        </authorList>
    </citation>
    <scope>NUCLEOTIDE SEQUENCE</scope>
    <source>
        <strain evidence="6">SCP</strain>
        <tissue evidence="6">Leaves</tissue>
    </source>
</reference>
<gene>
    <name evidence="6" type="ORF">QJS04_geneDACA024971</name>
</gene>
<proteinExistence type="inferred from homology"/>
<dbReference type="InterPro" id="IPR036188">
    <property type="entry name" value="FAD/NAD-bd_sf"/>
</dbReference>
<keyword evidence="2" id="KW-0503">Monooxygenase</keyword>
<evidence type="ECO:0000313" key="6">
    <source>
        <dbReference type="EMBL" id="KAK1263876.1"/>
    </source>
</evidence>
<dbReference type="Pfam" id="PF01494">
    <property type="entry name" value="FAD_binding_3"/>
    <property type="match status" value="1"/>
</dbReference>
<organism evidence="6 7">
    <name type="scientific">Acorus gramineus</name>
    <name type="common">Dwarf sweet flag</name>
    <dbReference type="NCBI Taxonomy" id="55184"/>
    <lineage>
        <taxon>Eukaryota</taxon>
        <taxon>Viridiplantae</taxon>
        <taxon>Streptophyta</taxon>
        <taxon>Embryophyta</taxon>
        <taxon>Tracheophyta</taxon>
        <taxon>Spermatophyta</taxon>
        <taxon>Magnoliopsida</taxon>
        <taxon>Liliopsida</taxon>
        <taxon>Acoraceae</taxon>
        <taxon>Acorus</taxon>
    </lineage>
</organism>
<dbReference type="Gene3D" id="3.50.50.60">
    <property type="entry name" value="FAD/NAD(P)-binding domain"/>
    <property type="match status" value="1"/>
</dbReference>
<feature type="transmembrane region" description="Helical" evidence="4">
    <location>
        <begin position="6"/>
        <end position="23"/>
    </location>
</feature>
<keyword evidence="4" id="KW-1133">Transmembrane helix</keyword>
<sequence>METCEDVVIVGGGLAGLVIAVALKRVGIRSLILERSDELRATGGVITLYPNAWRALEAIGIAHKLTPGGCAALEDAVVLSTQITSTAHIASNGFEKAVEDYVKERKLNVAGIVAGAYVTGWVQQGGDGWTGWLRRFVRDHMFYRFVFERLVQVSEFDCGRLTSE</sequence>
<feature type="domain" description="FAD-binding" evidence="5">
    <location>
        <begin position="6"/>
        <end position="69"/>
    </location>
</feature>
<comment type="similarity">
    <text evidence="3">Belongs to the 3-hydroxybenzoate 6-hydroxylase family.</text>
</comment>
<reference evidence="6" key="1">
    <citation type="journal article" date="2023" name="Nat. Commun.">
        <title>Diploid and tetraploid genomes of Acorus and the evolution of monocots.</title>
        <authorList>
            <person name="Ma L."/>
            <person name="Liu K.W."/>
            <person name="Li Z."/>
            <person name="Hsiao Y.Y."/>
            <person name="Qi Y."/>
            <person name="Fu T."/>
            <person name="Tang G.D."/>
            <person name="Zhang D."/>
            <person name="Sun W.H."/>
            <person name="Liu D.K."/>
            <person name="Li Y."/>
            <person name="Chen G.Z."/>
            <person name="Liu X.D."/>
            <person name="Liao X.Y."/>
            <person name="Jiang Y.T."/>
            <person name="Yu X."/>
            <person name="Hao Y."/>
            <person name="Huang J."/>
            <person name="Zhao X.W."/>
            <person name="Ke S."/>
            <person name="Chen Y.Y."/>
            <person name="Wu W.L."/>
            <person name="Hsu J.L."/>
            <person name="Lin Y.F."/>
            <person name="Huang M.D."/>
            <person name="Li C.Y."/>
            <person name="Huang L."/>
            <person name="Wang Z.W."/>
            <person name="Zhao X."/>
            <person name="Zhong W.Y."/>
            <person name="Peng D.H."/>
            <person name="Ahmad S."/>
            <person name="Lan S."/>
            <person name="Zhang J.S."/>
            <person name="Tsai W.C."/>
            <person name="Van de Peer Y."/>
            <person name="Liu Z.J."/>
        </authorList>
    </citation>
    <scope>NUCLEOTIDE SEQUENCE</scope>
    <source>
        <strain evidence="6">SCP</strain>
    </source>
</reference>
<keyword evidence="4" id="KW-0812">Transmembrane</keyword>
<dbReference type="EMBL" id="JAUJYN010000009">
    <property type="protein sequence ID" value="KAK1263876.1"/>
    <property type="molecule type" value="Genomic_DNA"/>
</dbReference>
<keyword evidence="4" id="KW-0472">Membrane</keyword>
<dbReference type="InterPro" id="IPR044560">
    <property type="entry name" value="MOase"/>
</dbReference>
<accession>A0AAV9AIC6</accession>
<keyword evidence="1" id="KW-0560">Oxidoreductase</keyword>
<dbReference type="SUPFAM" id="SSF51905">
    <property type="entry name" value="FAD/NAD(P)-binding domain"/>
    <property type="match status" value="1"/>
</dbReference>
<evidence type="ECO:0000313" key="7">
    <source>
        <dbReference type="Proteomes" id="UP001179952"/>
    </source>
</evidence>